<keyword evidence="3 5" id="KW-1133">Transmembrane helix</keyword>
<keyword evidence="4 5" id="KW-0472">Membrane</keyword>
<evidence type="ECO:0000256" key="5">
    <source>
        <dbReference type="SAM" id="Phobius"/>
    </source>
</evidence>
<gene>
    <name evidence="7" type="ORF">JX265_004838</name>
</gene>
<dbReference type="InterPro" id="IPR050307">
    <property type="entry name" value="Sterol_Desaturase_Related"/>
</dbReference>
<feature type="transmembrane region" description="Helical" evidence="5">
    <location>
        <begin position="101"/>
        <end position="126"/>
    </location>
</feature>
<dbReference type="GO" id="GO:0016491">
    <property type="term" value="F:oxidoreductase activity"/>
    <property type="evidence" value="ECO:0007669"/>
    <property type="project" value="InterPro"/>
</dbReference>
<evidence type="ECO:0000256" key="2">
    <source>
        <dbReference type="ARBA" id="ARBA00022692"/>
    </source>
</evidence>
<evidence type="ECO:0000259" key="6">
    <source>
        <dbReference type="Pfam" id="PF04116"/>
    </source>
</evidence>
<dbReference type="GO" id="GO:0005506">
    <property type="term" value="F:iron ion binding"/>
    <property type="evidence" value="ECO:0007669"/>
    <property type="project" value="InterPro"/>
</dbReference>
<dbReference type="AlphaFoldDB" id="A0A9Q0AR91"/>
<evidence type="ECO:0000256" key="1">
    <source>
        <dbReference type="ARBA" id="ARBA00004370"/>
    </source>
</evidence>
<dbReference type="GO" id="GO:0016020">
    <property type="term" value="C:membrane"/>
    <property type="evidence" value="ECO:0007669"/>
    <property type="project" value="UniProtKB-SubCell"/>
</dbReference>
<sequence length="330" mass="36660">MLDVLLSLPILSYFAAPALTSWSTSLNLLFFYLTWSTLVLSHSPLKIELIGTLAVRVVLWLVPSLLFLLFDTGIPSLSESIKLYGSSSLPRRDAASQLKKLLLAVVNLLLFTAVQAALSIGATMLLKGPLFKTSTTLPLPWQIIKHIGWLYTTREVLTYYIHRNILHSRGPLANLHRGYAHSHRGAPYSLMLYADHPLPLMLHRLLPVYLPSLLIRPHLLTYFLFTVFTTVEEMMSMSGYSVVPGIIMGGVARRTATHYASGGRGNFGAWGLLDWINGTSVGKDVMEDIQDEAEKHQLKERGEKAANDVGNLVQDGIDGLRKKRASKKKA</sequence>
<comment type="subcellular location">
    <subcellularLocation>
        <location evidence="1">Membrane</location>
    </subcellularLocation>
</comment>
<dbReference type="Proteomes" id="UP000829685">
    <property type="component" value="Unassembled WGS sequence"/>
</dbReference>
<keyword evidence="8" id="KW-1185">Reference proteome</keyword>
<evidence type="ECO:0000256" key="4">
    <source>
        <dbReference type="ARBA" id="ARBA00023136"/>
    </source>
</evidence>
<accession>A0A9Q0AR91</accession>
<dbReference type="EMBL" id="JAFIMR010000009">
    <property type="protein sequence ID" value="KAI1874630.1"/>
    <property type="molecule type" value="Genomic_DNA"/>
</dbReference>
<organism evidence="7 8">
    <name type="scientific">Neoarthrinium moseri</name>
    <dbReference type="NCBI Taxonomy" id="1658444"/>
    <lineage>
        <taxon>Eukaryota</taxon>
        <taxon>Fungi</taxon>
        <taxon>Dikarya</taxon>
        <taxon>Ascomycota</taxon>
        <taxon>Pezizomycotina</taxon>
        <taxon>Sordariomycetes</taxon>
        <taxon>Xylariomycetidae</taxon>
        <taxon>Amphisphaeriales</taxon>
        <taxon>Apiosporaceae</taxon>
        <taxon>Neoarthrinium</taxon>
    </lineage>
</organism>
<evidence type="ECO:0000313" key="8">
    <source>
        <dbReference type="Proteomes" id="UP000829685"/>
    </source>
</evidence>
<evidence type="ECO:0000313" key="7">
    <source>
        <dbReference type="EMBL" id="KAI1874630.1"/>
    </source>
</evidence>
<dbReference type="InterPro" id="IPR006694">
    <property type="entry name" value="Fatty_acid_hydroxylase"/>
</dbReference>
<proteinExistence type="predicted"/>
<keyword evidence="2 5" id="KW-0812">Transmembrane</keyword>
<evidence type="ECO:0000256" key="3">
    <source>
        <dbReference type="ARBA" id="ARBA00022989"/>
    </source>
</evidence>
<comment type="caution">
    <text evidence="7">The sequence shown here is derived from an EMBL/GenBank/DDBJ whole genome shotgun (WGS) entry which is preliminary data.</text>
</comment>
<dbReference type="GO" id="GO:0008610">
    <property type="term" value="P:lipid biosynthetic process"/>
    <property type="evidence" value="ECO:0007669"/>
    <property type="project" value="InterPro"/>
</dbReference>
<protein>
    <recommendedName>
        <fullName evidence="6">Fatty acid hydroxylase domain-containing protein</fullName>
    </recommendedName>
</protein>
<reference evidence="7" key="1">
    <citation type="submission" date="2021-03" db="EMBL/GenBank/DDBJ databases">
        <title>Revisited historic fungal species revealed as producer of novel bioactive compounds through whole genome sequencing and comparative genomics.</title>
        <authorList>
            <person name="Vignolle G.A."/>
            <person name="Hochenegger N."/>
            <person name="Mach R.L."/>
            <person name="Mach-Aigner A.R."/>
            <person name="Javad Rahimi M."/>
            <person name="Salim K.A."/>
            <person name="Chan C.M."/>
            <person name="Lim L.B.L."/>
            <person name="Cai F."/>
            <person name="Druzhinina I.S."/>
            <person name="U'Ren J.M."/>
            <person name="Derntl C."/>
        </authorList>
    </citation>
    <scope>NUCLEOTIDE SEQUENCE</scope>
    <source>
        <strain evidence="7">TUCIM 5799</strain>
    </source>
</reference>
<dbReference type="PANTHER" id="PTHR11863">
    <property type="entry name" value="STEROL DESATURASE"/>
    <property type="match status" value="1"/>
</dbReference>
<dbReference type="Pfam" id="PF04116">
    <property type="entry name" value="FA_hydroxylase"/>
    <property type="match status" value="1"/>
</dbReference>
<name>A0A9Q0AR91_9PEZI</name>
<feature type="domain" description="Fatty acid hydroxylase" evidence="6">
    <location>
        <begin position="153"/>
        <end position="279"/>
    </location>
</feature>